<dbReference type="Proteomes" id="UP001295684">
    <property type="component" value="Unassembled WGS sequence"/>
</dbReference>
<organism evidence="2 3">
    <name type="scientific">Euplotes crassus</name>
    <dbReference type="NCBI Taxonomy" id="5936"/>
    <lineage>
        <taxon>Eukaryota</taxon>
        <taxon>Sar</taxon>
        <taxon>Alveolata</taxon>
        <taxon>Ciliophora</taxon>
        <taxon>Intramacronucleata</taxon>
        <taxon>Spirotrichea</taxon>
        <taxon>Hypotrichia</taxon>
        <taxon>Euplotida</taxon>
        <taxon>Euplotidae</taxon>
        <taxon>Moneuplotes</taxon>
    </lineage>
</organism>
<keyword evidence="3" id="KW-1185">Reference proteome</keyword>
<accession>A0AAD1X8M3</accession>
<name>A0AAD1X8M3_EUPCR</name>
<feature type="compositionally biased region" description="Polar residues" evidence="1">
    <location>
        <begin position="432"/>
        <end position="457"/>
    </location>
</feature>
<proteinExistence type="predicted"/>
<reference evidence="2" key="1">
    <citation type="submission" date="2023-07" db="EMBL/GenBank/DDBJ databases">
        <authorList>
            <consortium name="AG Swart"/>
            <person name="Singh M."/>
            <person name="Singh A."/>
            <person name="Seah K."/>
            <person name="Emmerich C."/>
        </authorList>
    </citation>
    <scope>NUCLEOTIDE SEQUENCE</scope>
    <source>
        <strain evidence="2">DP1</strain>
    </source>
</reference>
<comment type="caution">
    <text evidence="2">The sequence shown here is derived from an EMBL/GenBank/DDBJ whole genome shotgun (WGS) entry which is preliminary data.</text>
</comment>
<evidence type="ECO:0000313" key="3">
    <source>
        <dbReference type="Proteomes" id="UP001295684"/>
    </source>
</evidence>
<protein>
    <submittedName>
        <fullName evidence="2">Uncharacterized protein</fullName>
    </submittedName>
</protein>
<feature type="region of interest" description="Disordered" evidence="1">
    <location>
        <begin position="421"/>
        <end position="458"/>
    </location>
</feature>
<evidence type="ECO:0000313" key="2">
    <source>
        <dbReference type="EMBL" id="CAI2364994.1"/>
    </source>
</evidence>
<sequence length="542" mass="63475">MGQTVGKPVERTNDKPFIEEMTPLNRKKYYEDPLEYIQERFETRASLEEWGFLWAHRILEEVFVRPELDMKWVLSKLHKEDLATIVPSSQIEQMCISNNTEGENKLDKLHEILTSHLSSSEEETEEEALDKKLNNFKVLMDNAWKGVCQLAFGAGAIDVLVESDRYFEFMEELDSKIRRLKKEINNELFQKKLGDIKTKFSAILRIFEKAIEGKDDFKTRQKRLDSLFYHCEEIVSLITDPESVIFEKAHYCIDFVSNFLIFHLGMLQIAGEEFELKDYNERRNNAIKFYPILVRSYIDKAMSNYVRAIILNYHNQYSTMKEHEEIFNEMTGGVIYKIENSKLHYIWDKSSLKEMQNDKMYYEFDKDDLVQLKPAFLCSLELPILTRALRYGVAMKLEDLFTDYIKNIDTCVALLTTSSKKESMDPDFPSSYDETGSSKASTICTSKESDSDMTSSQKFHEQRIKQINSLNQETSEIKDLAQQEFQDLKSLYISGPSLPAKQQQKLREAFIKNLRDSDSLISNMNKYLCFSIENKRFFNVSF</sequence>
<dbReference type="EMBL" id="CAMPGE010006149">
    <property type="protein sequence ID" value="CAI2364994.1"/>
    <property type="molecule type" value="Genomic_DNA"/>
</dbReference>
<dbReference type="AlphaFoldDB" id="A0AAD1X8M3"/>
<evidence type="ECO:0000256" key="1">
    <source>
        <dbReference type="SAM" id="MobiDB-lite"/>
    </source>
</evidence>
<gene>
    <name evidence="2" type="ORF">ECRASSUSDP1_LOCUS6344</name>
</gene>